<protein>
    <submittedName>
        <fullName evidence="1">Uncharacterized protein</fullName>
    </submittedName>
</protein>
<reference evidence="1" key="2">
    <citation type="journal article" date="2015" name="Fish Shellfish Immunol.">
        <title>Early steps in the European eel (Anguilla anguilla)-Vibrio vulnificus interaction in the gills: Role of the RtxA13 toxin.</title>
        <authorList>
            <person name="Callol A."/>
            <person name="Pajuelo D."/>
            <person name="Ebbesson L."/>
            <person name="Teles M."/>
            <person name="MacKenzie S."/>
            <person name="Amaro C."/>
        </authorList>
    </citation>
    <scope>NUCLEOTIDE SEQUENCE</scope>
</reference>
<organism evidence="1">
    <name type="scientific">Anguilla anguilla</name>
    <name type="common">European freshwater eel</name>
    <name type="synonym">Muraena anguilla</name>
    <dbReference type="NCBI Taxonomy" id="7936"/>
    <lineage>
        <taxon>Eukaryota</taxon>
        <taxon>Metazoa</taxon>
        <taxon>Chordata</taxon>
        <taxon>Craniata</taxon>
        <taxon>Vertebrata</taxon>
        <taxon>Euteleostomi</taxon>
        <taxon>Actinopterygii</taxon>
        <taxon>Neopterygii</taxon>
        <taxon>Teleostei</taxon>
        <taxon>Anguilliformes</taxon>
        <taxon>Anguillidae</taxon>
        <taxon>Anguilla</taxon>
    </lineage>
</organism>
<dbReference type="EMBL" id="GBXM01091260">
    <property type="protein sequence ID" value="JAH17317.1"/>
    <property type="molecule type" value="Transcribed_RNA"/>
</dbReference>
<name>A0A0E9QLH9_ANGAN</name>
<evidence type="ECO:0000313" key="1">
    <source>
        <dbReference type="EMBL" id="JAH17317.1"/>
    </source>
</evidence>
<reference evidence="1" key="1">
    <citation type="submission" date="2014-11" db="EMBL/GenBank/DDBJ databases">
        <authorList>
            <person name="Amaro Gonzalez C."/>
        </authorList>
    </citation>
    <scope>NUCLEOTIDE SEQUENCE</scope>
</reference>
<proteinExistence type="predicted"/>
<accession>A0A0E9QLH9</accession>
<dbReference type="AlphaFoldDB" id="A0A0E9QLH9"/>
<sequence>MRDASYPTSVHFSCVNCFQPMRFWQHLTS</sequence>